<keyword evidence="1" id="KW-1133">Transmembrane helix</keyword>
<protein>
    <submittedName>
        <fullName evidence="3">PH domain-containing protein</fullName>
    </submittedName>
</protein>
<dbReference type="InterPro" id="IPR027783">
    <property type="entry name" value="Bacterial_PH-related"/>
</dbReference>
<dbReference type="RefSeq" id="WP_323295288.1">
    <property type="nucleotide sequence ID" value="NZ_JAYFUM010000004.1"/>
</dbReference>
<comment type="caution">
    <text evidence="3">The sequence shown here is derived from an EMBL/GenBank/DDBJ whole genome shotgun (WGS) entry which is preliminary data.</text>
</comment>
<dbReference type="Pfam" id="PF10882">
    <property type="entry name" value="bPH_5"/>
    <property type="match status" value="1"/>
</dbReference>
<sequence>MTHKASLSGFVKVTTIIINTMFVLTFIGFFTFLKDSGKEFQIVTGTIFFLVFVITYSLRPIHYTITENQLIIHRLYKDVVIEKTDIKSVSILDEKKLEWSIRTFGVGGYYGFFGKFANTQMGNMTWYATRKDNTVLILTEENEKIIITPNEPEAFVVDYYKL</sequence>
<feature type="transmembrane region" description="Helical" evidence="1">
    <location>
        <begin position="13"/>
        <end position="33"/>
    </location>
</feature>
<evidence type="ECO:0000313" key="3">
    <source>
        <dbReference type="EMBL" id="MEA5138120.1"/>
    </source>
</evidence>
<keyword evidence="1" id="KW-0472">Membrane</keyword>
<proteinExistence type="predicted"/>
<evidence type="ECO:0000313" key="4">
    <source>
        <dbReference type="Proteomes" id="UP001302949"/>
    </source>
</evidence>
<feature type="domain" description="Bacterial Pleckstrin homology" evidence="2">
    <location>
        <begin position="62"/>
        <end position="159"/>
    </location>
</feature>
<reference evidence="3 4" key="1">
    <citation type="submission" date="2023-12" db="EMBL/GenBank/DDBJ databases">
        <title>Novel species of the genus Arcicella isolated from rivers.</title>
        <authorList>
            <person name="Lu H."/>
        </authorList>
    </citation>
    <scope>NUCLEOTIDE SEQUENCE [LARGE SCALE GENOMIC DNA]</scope>
    <source>
        <strain evidence="3 4">KCTC 23307</strain>
    </source>
</reference>
<accession>A0ABU5Q5L8</accession>
<keyword evidence="4" id="KW-1185">Reference proteome</keyword>
<evidence type="ECO:0000259" key="2">
    <source>
        <dbReference type="Pfam" id="PF10882"/>
    </source>
</evidence>
<keyword evidence="1" id="KW-0812">Transmembrane</keyword>
<dbReference type="Proteomes" id="UP001302949">
    <property type="component" value="Unassembled WGS sequence"/>
</dbReference>
<evidence type="ECO:0000256" key="1">
    <source>
        <dbReference type="SAM" id="Phobius"/>
    </source>
</evidence>
<feature type="transmembrane region" description="Helical" evidence="1">
    <location>
        <begin position="40"/>
        <end position="58"/>
    </location>
</feature>
<gene>
    <name evidence="3" type="ORF">VB248_03210</name>
</gene>
<name>A0ABU5Q5L8_9BACT</name>
<organism evidence="3 4">
    <name type="scientific">Arcicella rigui</name>
    <dbReference type="NCBI Taxonomy" id="797020"/>
    <lineage>
        <taxon>Bacteria</taxon>
        <taxon>Pseudomonadati</taxon>
        <taxon>Bacteroidota</taxon>
        <taxon>Cytophagia</taxon>
        <taxon>Cytophagales</taxon>
        <taxon>Flectobacillaceae</taxon>
        <taxon>Arcicella</taxon>
    </lineage>
</organism>
<dbReference type="EMBL" id="JAYFUM010000004">
    <property type="protein sequence ID" value="MEA5138120.1"/>
    <property type="molecule type" value="Genomic_DNA"/>
</dbReference>